<accession>A0A832VY45</accession>
<evidence type="ECO:0000256" key="1">
    <source>
        <dbReference type="ARBA" id="ARBA00022691"/>
    </source>
</evidence>
<dbReference type="Pfam" id="PF01980">
    <property type="entry name" value="TrmO_N"/>
    <property type="match status" value="1"/>
</dbReference>
<keyword evidence="4" id="KW-0489">Methyltransferase</keyword>
<dbReference type="GO" id="GO:0032259">
    <property type="term" value="P:methylation"/>
    <property type="evidence" value="ECO:0007669"/>
    <property type="project" value="UniProtKB-KW"/>
</dbReference>
<dbReference type="Proteomes" id="UP000600363">
    <property type="component" value="Unassembled WGS sequence"/>
</dbReference>
<evidence type="ECO:0000313" key="4">
    <source>
        <dbReference type="EMBL" id="HIH70428.1"/>
    </source>
</evidence>
<organism evidence="4 5">
    <name type="scientific">Methermicoccus shengliensis</name>
    <dbReference type="NCBI Taxonomy" id="660064"/>
    <lineage>
        <taxon>Archaea</taxon>
        <taxon>Methanobacteriati</taxon>
        <taxon>Methanobacteriota</taxon>
        <taxon>Stenosarchaea group</taxon>
        <taxon>Methanomicrobia</taxon>
        <taxon>Methanosarcinales</taxon>
        <taxon>Methermicoccaceae</taxon>
        <taxon>Methermicoccus</taxon>
    </lineage>
</organism>
<dbReference type="AlphaFoldDB" id="A0A832VY45"/>
<dbReference type="PANTHER" id="PTHR12818">
    <property type="entry name" value="TRNA (ADENINE(37)-N6)-METHYLTRANSFERASE"/>
    <property type="match status" value="1"/>
</dbReference>
<protein>
    <submittedName>
        <fullName evidence="4">tRNA (N6-threonylcarbamoyladenosine(37)-N6)-methyltransferase TrmO</fullName>
    </submittedName>
</protein>
<evidence type="ECO:0000313" key="5">
    <source>
        <dbReference type="Proteomes" id="UP000600363"/>
    </source>
</evidence>
<sequence>MPWIVSLMHLVAIGVVHTPYRDVRDAPHQGALAGEEGALEVFEQYAEGLKDIEQCSHLIVLYWQHRSRRDVLLATPPHDRREHGVFATRSPHRPNPIGLCVVELLKREGTTLRVRGLDALDGSPLIDIKPYSARADCVPHATIGWLEE</sequence>
<dbReference type="CDD" id="cd09281">
    <property type="entry name" value="UPF0066"/>
    <property type="match status" value="1"/>
</dbReference>
<proteinExistence type="inferred from homology"/>
<comment type="caution">
    <text evidence="4">The sequence shown here is derived from an EMBL/GenBank/DDBJ whole genome shotgun (WGS) entry which is preliminary data.</text>
</comment>
<keyword evidence="4" id="KW-0808">Transferase</keyword>
<dbReference type="EMBL" id="DUIH01000024">
    <property type="protein sequence ID" value="HIH70428.1"/>
    <property type="molecule type" value="Genomic_DNA"/>
</dbReference>
<feature type="domain" description="TsaA-like" evidence="3">
    <location>
        <begin position="10"/>
        <end position="140"/>
    </location>
</feature>
<evidence type="ECO:0000256" key="2">
    <source>
        <dbReference type="ARBA" id="ARBA00033753"/>
    </source>
</evidence>
<keyword evidence="1" id="KW-0949">S-adenosyl-L-methionine</keyword>
<dbReference type="NCBIfam" id="TIGR00104">
    <property type="entry name" value="tRNA_TsaA"/>
    <property type="match status" value="1"/>
</dbReference>
<dbReference type="SUPFAM" id="SSF118196">
    <property type="entry name" value="YaeB-like"/>
    <property type="match status" value="1"/>
</dbReference>
<dbReference type="InterPro" id="IPR023368">
    <property type="entry name" value="UPF0066_cons_site"/>
</dbReference>
<reference evidence="4" key="1">
    <citation type="journal article" date="2020" name="bioRxiv">
        <title>A rank-normalized archaeal taxonomy based on genome phylogeny resolves widespread incomplete and uneven classifications.</title>
        <authorList>
            <person name="Rinke C."/>
            <person name="Chuvochina M."/>
            <person name="Mussig A.J."/>
            <person name="Chaumeil P.-A."/>
            <person name="Waite D.W."/>
            <person name="Whitman W.B."/>
            <person name="Parks D.H."/>
            <person name="Hugenholtz P."/>
        </authorList>
    </citation>
    <scope>NUCLEOTIDE SEQUENCE</scope>
    <source>
        <strain evidence="4">UBA12518</strain>
    </source>
</reference>
<dbReference type="Gene3D" id="2.40.30.70">
    <property type="entry name" value="YaeB-like"/>
    <property type="match status" value="1"/>
</dbReference>
<dbReference type="GO" id="GO:0008168">
    <property type="term" value="F:methyltransferase activity"/>
    <property type="evidence" value="ECO:0007669"/>
    <property type="project" value="UniProtKB-KW"/>
</dbReference>
<dbReference type="InterPro" id="IPR036414">
    <property type="entry name" value="YaeB_N_sf"/>
</dbReference>
<comment type="similarity">
    <text evidence="2">Belongs to the tRNA methyltransferase O family.</text>
</comment>
<dbReference type="InterPro" id="IPR036413">
    <property type="entry name" value="YaeB-like_sf"/>
</dbReference>
<dbReference type="PROSITE" id="PS51668">
    <property type="entry name" value="TSAA_2"/>
    <property type="match status" value="1"/>
</dbReference>
<evidence type="ECO:0000259" key="3">
    <source>
        <dbReference type="PROSITE" id="PS51668"/>
    </source>
</evidence>
<dbReference type="PANTHER" id="PTHR12818:SF0">
    <property type="entry name" value="TRNA (ADENINE(37)-N6)-METHYLTRANSFERASE"/>
    <property type="match status" value="1"/>
</dbReference>
<name>A0A832VY45_9EURY</name>
<dbReference type="InterPro" id="IPR023370">
    <property type="entry name" value="TrmO-like_N"/>
</dbReference>
<dbReference type="InterPro" id="IPR040372">
    <property type="entry name" value="YaeB-like"/>
</dbReference>
<gene>
    <name evidence="4" type="primary">tsaA</name>
    <name evidence="4" type="ORF">HA299_07495</name>
</gene>
<dbReference type="PROSITE" id="PS01318">
    <property type="entry name" value="TSAA_1"/>
    <property type="match status" value="1"/>
</dbReference>